<reference evidence="1 2" key="1">
    <citation type="journal article" date="2018" name="PLoS Genet.">
        <title>Population sequencing reveals clonal diversity and ancestral inbreeding in the grapevine cultivar Chardonnay.</title>
        <authorList>
            <person name="Roach M.J."/>
            <person name="Johnson D.L."/>
            <person name="Bohlmann J."/>
            <person name="van Vuuren H.J."/>
            <person name="Jones S.J."/>
            <person name="Pretorius I.S."/>
            <person name="Schmidt S.A."/>
            <person name="Borneman A.R."/>
        </authorList>
    </citation>
    <scope>NUCLEOTIDE SEQUENCE [LARGE SCALE GENOMIC DNA]</scope>
    <source>
        <strain evidence="2">cv. Chardonnay</strain>
        <tissue evidence="1">Leaf</tissue>
    </source>
</reference>
<accession>A0A438I834</accession>
<dbReference type="AlphaFoldDB" id="A0A438I834"/>
<name>A0A438I834_VITVI</name>
<gene>
    <name evidence="1" type="ORF">CK203_040463</name>
</gene>
<evidence type="ECO:0000313" key="2">
    <source>
        <dbReference type="Proteomes" id="UP000288805"/>
    </source>
</evidence>
<sequence length="84" mass="10059">MNIYRESELSGDFEGEIRERRNQQEKYQAALADSKPISLYRQLYLLSQNRYFTHLMDSWSGGFLGFSVWREKRPSLTPQPRVER</sequence>
<protein>
    <submittedName>
        <fullName evidence="1">Uncharacterized protein</fullName>
    </submittedName>
</protein>
<proteinExistence type="predicted"/>
<organism evidence="1 2">
    <name type="scientific">Vitis vinifera</name>
    <name type="common">Grape</name>
    <dbReference type="NCBI Taxonomy" id="29760"/>
    <lineage>
        <taxon>Eukaryota</taxon>
        <taxon>Viridiplantae</taxon>
        <taxon>Streptophyta</taxon>
        <taxon>Embryophyta</taxon>
        <taxon>Tracheophyta</taxon>
        <taxon>Spermatophyta</taxon>
        <taxon>Magnoliopsida</taxon>
        <taxon>eudicotyledons</taxon>
        <taxon>Gunneridae</taxon>
        <taxon>Pentapetalae</taxon>
        <taxon>rosids</taxon>
        <taxon>Vitales</taxon>
        <taxon>Vitaceae</taxon>
        <taxon>Viteae</taxon>
        <taxon>Vitis</taxon>
    </lineage>
</organism>
<comment type="caution">
    <text evidence="1">The sequence shown here is derived from an EMBL/GenBank/DDBJ whole genome shotgun (WGS) entry which is preliminary data.</text>
</comment>
<dbReference type="Proteomes" id="UP000288805">
    <property type="component" value="Unassembled WGS sequence"/>
</dbReference>
<dbReference type="EMBL" id="QGNW01000133">
    <property type="protein sequence ID" value="RVW92870.1"/>
    <property type="molecule type" value="Genomic_DNA"/>
</dbReference>
<evidence type="ECO:0000313" key="1">
    <source>
        <dbReference type="EMBL" id="RVW92870.1"/>
    </source>
</evidence>